<reference evidence="1" key="1">
    <citation type="submission" date="2023-05" db="EMBL/GenBank/DDBJ databases">
        <authorList>
            <person name="Stuckert A."/>
        </authorList>
    </citation>
    <scope>NUCLEOTIDE SEQUENCE</scope>
</reference>
<dbReference type="Proteomes" id="UP001162483">
    <property type="component" value="Unassembled WGS sequence"/>
</dbReference>
<proteinExistence type="predicted"/>
<organism evidence="1 2">
    <name type="scientific">Staurois parvus</name>
    <dbReference type="NCBI Taxonomy" id="386267"/>
    <lineage>
        <taxon>Eukaryota</taxon>
        <taxon>Metazoa</taxon>
        <taxon>Chordata</taxon>
        <taxon>Craniata</taxon>
        <taxon>Vertebrata</taxon>
        <taxon>Euteleostomi</taxon>
        <taxon>Amphibia</taxon>
        <taxon>Batrachia</taxon>
        <taxon>Anura</taxon>
        <taxon>Neobatrachia</taxon>
        <taxon>Ranoidea</taxon>
        <taxon>Ranidae</taxon>
        <taxon>Staurois</taxon>
    </lineage>
</organism>
<evidence type="ECO:0000313" key="2">
    <source>
        <dbReference type="Proteomes" id="UP001162483"/>
    </source>
</evidence>
<gene>
    <name evidence="1" type="ORF">SPARVUS_LOCUS917440</name>
</gene>
<dbReference type="EMBL" id="CATNWA010000283">
    <property type="protein sequence ID" value="CAI9535814.1"/>
    <property type="molecule type" value="Genomic_DNA"/>
</dbReference>
<name>A0ABN9AK58_9NEOB</name>
<accession>A0ABN9AK58</accession>
<evidence type="ECO:0000313" key="1">
    <source>
        <dbReference type="EMBL" id="CAI9535814.1"/>
    </source>
</evidence>
<keyword evidence="2" id="KW-1185">Reference proteome</keyword>
<comment type="caution">
    <text evidence="1">The sequence shown here is derived from an EMBL/GenBank/DDBJ whole genome shotgun (WGS) entry which is preliminary data.</text>
</comment>
<feature type="non-terminal residue" evidence="1">
    <location>
        <position position="1"/>
    </location>
</feature>
<sequence>APDVNPLLPSAFNAVSVLFITTDHCIGVTGDVSDMIVSSPPVSECPPQSHYKSLITAITSIKKKIQYIYRHL</sequence>
<protein>
    <submittedName>
        <fullName evidence="1">Uncharacterized protein</fullName>
    </submittedName>
</protein>